<dbReference type="HOGENOM" id="CLU_436048_0_0_9"/>
<evidence type="ECO:0000256" key="4">
    <source>
        <dbReference type="SAM" id="MobiDB-lite"/>
    </source>
</evidence>
<dbReference type="PROSITE" id="PS50234">
    <property type="entry name" value="VWFA"/>
    <property type="match status" value="1"/>
</dbReference>
<evidence type="ECO:0000256" key="5">
    <source>
        <dbReference type="SAM" id="SignalP"/>
    </source>
</evidence>
<organism evidence="7 8">
    <name type="scientific">Paenibacillus terrae (strain HPL-003)</name>
    <dbReference type="NCBI Taxonomy" id="985665"/>
    <lineage>
        <taxon>Bacteria</taxon>
        <taxon>Bacillati</taxon>
        <taxon>Bacillota</taxon>
        <taxon>Bacilli</taxon>
        <taxon>Bacillales</taxon>
        <taxon>Paenibacillaceae</taxon>
        <taxon>Paenibacillus</taxon>
    </lineage>
</organism>
<feature type="signal peptide" evidence="5">
    <location>
        <begin position="1"/>
        <end position="29"/>
    </location>
</feature>
<dbReference type="Gene3D" id="3.30.457.10">
    <property type="entry name" value="Copper amine oxidase-like, N-terminal domain"/>
    <property type="match status" value="1"/>
</dbReference>
<dbReference type="InterPro" id="IPR036465">
    <property type="entry name" value="vWFA_dom_sf"/>
</dbReference>
<dbReference type="KEGG" id="pta:HPL003_26655"/>
<feature type="region of interest" description="Disordered" evidence="4">
    <location>
        <begin position="211"/>
        <end position="269"/>
    </location>
</feature>
<dbReference type="InterPro" id="IPR036582">
    <property type="entry name" value="Mao_N_sf"/>
</dbReference>
<dbReference type="Pfam" id="PF25106">
    <property type="entry name" value="VWA_4"/>
    <property type="match status" value="1"/>
</dbReference>
<evidence type="ECO:0000259" key="6">
    <source>
        <dbReference type="PROSITE" id="PS50234"/>
    </source>
</evidence>
<dbReference type="InterPro" id="IPR056861">
    <property type="entry name" value="HMCN1-like_VWA"/>
</dbReference>
<dbReference type="SUPFAM" id="SSF55383">
    <property type="entry name" value="Copper amine oxidase, domain N"/>
    <property type="match status" value="1"/>
</dbReference>
<dbReference type="Proteomes" id="UP000005876">
    <property type="component" value="Chromosome"/>
</dbReference>
<dbReference type="InterPro" id="IPR002035">
    <property type="entry name" value="VWF_A"/>
</dbReference>
<accession>G7VRM6</accession>
<dbReference type="eggNOG" id="COG2304">
    <property type="taxonomic scope" value="Bacteria"/>
</dbReference>
<evidence type="ECO:0000313" key="8">
    <source>
        <dbReference type="Proteomes" id="UP000005876"/>
    </source>
</evidence>
<dbReference type="InterPro" id="IPR052969">
    <property type="entry name" value="Thr-specific_kinase-like"/>
</dbReference>
<dbReference type="STRING" id="985665.HPL003_26655"/>
<dbReference type="SMART" id="SM00327">
    <property type="entry name" value="VWA"/>
    <property type="match status" value="1"/>
</dbReference>
<dbReference type="RefSeq" id="WP_014282725.1">
    <property type="nucleotide sequence ID" value="NC_016641.1"/>
</dbReference>
<dbReference type="eggNOG" id="COG0614">
    <property type="taxonomic scope" value="Bacteria"/>
</dbReference>
<feature type="domain" description="VWFA" evidence="6">
    <location>
        <begin position="524"/>
        <end position="699"/>
    </location>
</feature>
<dbReference type="EMBL" id="CP003107">
    <property type="protein sequence ID" value="AET62045.1"/>
    <property type="molecule type" value="Genomic_DNA"/>
</dbReference>
<feature type="chain" id="PRO_5003504633" description="VWFA domain-containing protein" evidence="5">
    <location>
        <begin position="30"/>
        <end position="699"/>
    </location>
</feature>
<name>G7VRM6_PAETH</name>
<protein>
    <recommendedName>
        <fullName evidence="6">VWFA domain-containing protein</fullName>
    </recommendedName>
</protein>
<reference evidence="8" key="1">
    <citation type="submission" date="2011-11" db="EMBL/GenBank/DDBJ databases">
        <title>Complete sequence of Paenibacillus terrae HPL-003.</title>
        <authorList>
            <person name="Shin S.H."/>
            <person name="Kim S."/>
            <person name="Kim J.Y."/>
        </authorList>
    </citation>
    <scope>NUCLEOTIDE SEQUENCE [LARGE SCALE GENOMIC DNA]</scope>
    <source>
        <strain evidence="8">HPL-003</strain>
    </source>
</reference>
<dbReference type="Pfam" id="PF07833">
    <property type="entry name" value="Cu_amine_oxidN1"/>
    <property type="match status" value="1"/>
</dbReference>
<comment type="subcellular location">
    <subcellularLocation>
        <location evidence="1">Secreted</location>
    </subcellularLocation>
</comment>
<keyword evidence="2" id="KW-0964">Secreted</keyword>
<dbReference type="Gene3D" id="3.40.50.410">
    <property type="entry name" value="von Willebrand factor, type A domain"/>
    <property type="match status" value="1"/>
</dbReference>
<dbReference type="AlphaFoldDB" id="G7VRM6"/>
<reference key="2">
    <citation type="submission" date="2011-11" db="EMBL/GenBank/DDBJ databases">
        <authorList>
            <person name="Shin S.H."/>
            <person name="Kim S."/>
            <person name="Kim J.Y."/>
        </authorList>
    </citation>
    <scope>NUCLEOTIDE SEQUENCE</scope>
    <source>
        <strain>HPL-003</strain>
    </source>
</reference>
<dbReference type="CDD" id="cd00198">
    <property type="entry name" value="vWFA"/>
    <property type="match status" value="1"/>
</dbReference>
<evidence type="ECO:0000313" key="7">
    <source>
        <dbReference type="EMBL" id="AET62045.1"/>
    </source>
</evidence>
<evidence type="ECO:0000256" key="2">
    <source>
        <dbReference type="ARBA" id="ARBA00022525"/>
    </source>
</evidence>
<reference evidence="7 8" key="3">
    <citation type="journal article" date="2012" name="J. Bacteriol.">
        <title>Genome Sequence of Paenibacillus terrae HPL-003, a Xylanase-Producing Bacterium Isolated from Soil Found in Forest Residue.</title>
        <authorList>
            <person name="Shin S.H."/>
            <person name="Kim S."/>
            <person name="Kim J.Y."/>
            <person name="Song H.Y."/>
            <person name="Cho S.J."/>
            <person name="Kim D.R."/>
            <person name="Lee K.I."/>
            <person name="Lim H.K."/>
            <person name="Park N.J."/>
            <person name="Hwang I.T."/>
            <person name="Yang K.S."/>
        </authorList>
    </citation>
    <scope>NUCLEOTIDE SEQUENCE [LARGE SCALE GENOMIC DNA]</scope>
    <source>
        <strain evidence="7 8">HPL-003</strain>
    </source>
</reference>
<dbReference type="InterPro" id="IPR012854">
    <property type="entry name" value="Cu_amine_oxidase-like_N"/>
</dbReference>
<evidence type="ECO:0000256" key="3">
    <source>
        <dbReference type="ARBA" id="ARBA00022729"/>
    </source>
</evidence>
<keyword evidence="3 5" id="KW-0732">Signal</keyword>
<gene>
    <name evidence="7" type="ordered locus">HPL003_26655</name>
</gene>
<dbReference type="SUPFAM" id="SSF53300">
    <property type="entry name" value="vWA-like"/>
    <property type="match status" value="1"/>
</dbReference>
<sequence length="699" mass="76509">MKFRKIILLFMFSTMLMGLITVGTERAHADTDSASRKWNDLVFILEDGNGSRRVFQFNGGNPIPSNTPVRLYQNLMEIPSTDYIVDYGNAAIIIPETKKAPEPGTELHIVIPISSGMEWTQGNMAGVALAEGNGENRTFKITMNHTIKQGAKVNLIINQSVGYETSIPASKLMVDYVNKTVTIKDKAQAPSDGAKIYFYYNISDIIETTQPVEEPKVAQSTDEPKVTPTVSEPEATPSVDEPKVTQPVIESKEDQAVDESPEIPLSIPSGESFPGTFTINSSGTSFTVRLKMKNIQPTYTSYVMVKNSEEQLVKRIQFDPETTFNYSLSNLNLSTGGYYFYIKMIDQSGNSAASVPQFIPVNNNKSGQVLVFIDGKLQQYEQPATSISGSMLVPFRAVFEALGAKVKWDGATKTVTATKGNTTIKLTVGSRDAYINGKLVRLNVAPRLINGKVMVPIRFVSEALGAKVKWNIAAQSVVIFLAPQQVLTTNESEQLMDEDEANTEPQSNPAILNNISSTITKSSDIVFVIDVTSSMTGTLDYVRQKVKGFVDSIPSGSQFAVVAFRDINLTADKDLEYFDFTADKSKLKGNLNTLRPSAGGDLKESGLEAIQLAVSKFSKRSNPKTIIFITDAPVHDKNTALGKARFSVDEINEQLQKNGVTFNAIVPASGLANKQMKKLVDSNKGTLYDIKDAKLNLAK</sequence>
<evidence type="ECO:0000256" key="1">
    <source>
        <dbReference type="ARBA" id="ARBA00004613"/>
    </source>
</evidence>
<dbReference type="PANTHER" id="PTHR47763">
    <property type="entry name" value="ALPHA-PROTEIN KINASE VWKA"/>
    <property type="match status" value="1"/>
</dbReference>
<proteinExistence type="predicted"/>